<dbReference type="InterPro" id="IPR002100">
    <property type="entry name" value="TF_MADSbox"/>
</dbReference>
<dbReference type="GO" id="GO:0005634">
    <property type="term" value="C:nucleus"/>
    <property type="evidence" value="ECO:0007669"/>
    <property type="project" value="UniProtKB-SubCell"/>
</dbReference>
<dbReference type="InterPro" id="IPR036879">
    <property type="entry name" value="TF_MADSbox_sf"/>
</dbReference>
<evidence type="ECO:0000256" key="4">
    <source>
        <dbReference type="ARBA" id="ARBA00023163"/>
    </source>
</evidence>
<evidence type="ECO:0000256" key="1">
    <source>
        <dbReference type="ARBA" id="ARBA00004123"/>
    </source>
</evidence>
<evidence type="ECO:0000259" key="7">
    <source>
        <dbReference type="PROSITE" id="PS50066"/>
    </source>
</evidence>
<dbReference type="Gene3D" id="3.40.1810.10">
    <property type="entry name" value="Transcription factor, MADS-box"/>
    <property type="match status" value="1"/>
</dbReference>
<keyword evidence="5" id="KW-0539">Nucleus</keyword>
<keyword evidence="9" id="KW-1185">Reference proteome</keyword>
<dbReference type="PANTHER" id="PTHR11945">
    <property type="entry name" value="MADS BOX PROTEIN"/>
    <property type="match status" value="1"/>
</dbReference>
<dbReference type="PROSITE" id="PS50066">
    <property type="entry name" value="MADS_BOX_2"/>
    <property type="match status" value="1"/>
</dbReference>
<comment type="caution">
    <text evidence="8">The sequence shown here is derived from an EMBL/GenBank/DDBJ whole genome shotgun (WGS) entry which is preliminary data.</text>
</comment>
<dbReference type="SMART" id="SM00432">
    <property type="entry name" value="MADS"/>
    <property type="match status" value="1"/>
</dbReference>
<protein>
    <recommendedName>
        <fullName evidence="7">MADS-box domain-containing protein</fullName>
    </recommendedName>
</protein>
<sequence>MDLQTSRWMGEAVERTPHGQELEHEMRSVADEEHKPNILTTVTFSKRRKGLFKKAAHACLHFGSEIAILAFSPAGNPFSFGHSSVDSVIDRYLSHSSSSSSSNANPNPNPNQERFWWEGIDLEQCDDLESLELLKIRLEGLREKVSRAMSAKNNAASTMGSPVIVPDPQMIQTSGEELFCSTGVSSSSPAIVSDVVDGPQIFQTIGEQVFYSTVGSGVSLSSPVIISDDDDEDGYFVDGSQMIQTSGDELSGSGVLALSQVVISDDAQVNDVDDYLVDEAQACANGFYASNYHVDRAEANGNELWMEDCLVDEAEVDGNELWVEDYLVDEAELIGNPQLDQLEGEREGCQERDLFTVLFSHREKQFYILAEDLGFVVFEVSQCTTRITTDLGPFHRAGGTMLGAITGSLIDQETERGLQSAPSQELYFRSRFLNPLLFSGIPTTREWGVS</sequence>
<name>A0A834Z4L5_TETSI</name>
<evidence type="ECO:0000313" key="8">
    <source>
        <dbReference type="EMBL" id="KAF8398183.1"/>
    </source>
</evidence>
<dbReference type="GO" id="GO:0000978">
    <property type="term" value="F:RNA polymerase II cis-regulatory region sequence-specific DNA binding"/>
    <property type="evidence" value="ECO:0007669"/>
    <property type="project" value="TreeGrafter"/>
</dbReference>
<feature type="region of interest" description="Disordered" evidence="6">
    <location>
        <begin position="1"/>
        <end position="22"/>
    </location>
</feature>
<evidence type="ECO:0000256" key="5">
    <source>
        <dbReference type="ARBA" id="ARBA00023242"/>
    </source>
</evidence>
<feature type="domain" description="MADS-box" evidence="7">
    <location>
        <begin position="42"/>
        <end position="84"/>
    </location>
</feature>
<keyword evidence="2" id="KW-0805">Transcription regulation</keyword>
<gene>
    <name evidence="8" type="ORF">HHK36_017109</name>
</gene>
<accession>A0A834Z4L5</accession>
<dbReference type="SUPFAM" id="SSF55455">
    <property type="entry name" value="SRF-like"/>
    <property type="match status" value="1"/>
</dbReference>
<proteinExistence type="predicted"/>
<dbReference type="OrthoDB" id="2284405at2759"/>
<evidence type="ECO:0000256" key="3">
    <source>
        <dbReference type="ARBA" id="ARBA00023125"/>
    </source>
</evidence>
<feature type="compositionally biased region" description="Basic and acidic residues" evidence="6">
    <location>
        <begin position="12"/>
        <end position="22"/>
    </location>
</feature>
<dbReference type="Proteomes" id="UP000655225">
    <property type="component" value="Unassembled WGS sequence"/>
</dbReference>
<evidence type="ECO:0000313" key="9">
    <source>
        <dbReference type="Proteomes" id="UP000655225"/>
    </source>
</evidence>
<dbReference type="EMBL" id="JABCRI010000011">
    <property type="protein sequence ID" value="KAF8398183.1"/>
    <property type="molecule type" value="Genomic_DNA"/>
</dbReference>
<comment type="subcellular location">
    <subcellularLocation>
        <location evidence="1">Nucleus</location>
    </subcellularLocation>
</comment>
<dbReference type="PANTHER" id="PTHR11945:SF441">
    <property type="entry name" value="AGAMOUS-LIKE MADS-BOX PROTEIN AGL29"/>
    <property type="match status" value="1"/>
</dbReference>
<dbReference type="GO" id="GO:0000981">
    <property type="term" value="F:DNA-binding transcription factor activity, RNA polymerase II-specific"/>
    <property type="evidence" value="ECO:0007669"/>
    <property type="project" value="TreeGrafter"/>
</dbReference>
<dbReference type="Pfam" id="PF00319">
    <property type="entry name" value="SRF-TF"/>
    <property type="match status" value="1"/>
</dbReference>
<keyword evidence="4" id="KW-0804">Transcription</keyword>
<keyword evidence="3" id="KW-0238">DNA-binding</keyword>
<dbReference type="GO" id="GO:0046983">
    <property type="term" value="F:protein dimerization activity"/>
    <property type="evidence" value="ECO:0007669"/>
    <property type="project" value="InterPro"/>
</dbReference>
<evidence type="ECO:0000256" key="2">
    <source>
        <dbReference type="ARBA" id="ARBA00023015"/>
    </source>
</evidence>
<evidence type="ECO:0000256" key="6">
    <source>
        <dbReference type="SAM" id="MobiDB-lite"/>
    </source>
</evidence>
<reference evidence="8 9" key="1">
    <citation type="submission" date="2020-04" db="EMBL/GenBank/DDBJ databases">
        <title>Plant Genome Project.</title>
        <authorList>
            <person name="Zhang R.-G."/>
        </authorList>
    </citation>
    <scope>NUCLEOTIDE SEQUENCE [LARGE SCALE GENOMIC DNA]</scope>
    <source>
        <strain evidence="8">YNK0</strain>
        <tissue evidence="8">Leaf</tissue>
    </source>
</reference>
<dbReference type="AlphaFoldDB" id="A0A834Z4L5"/>
<organism evidence="8 9">
    <name type="scientific">Tetracentron sinense</name>
    <name type="common">Spur-leaf</name>
    <dbReference type="NCBI Taxonomy" id="13715"/>
    <lineage>
        <taxon>Eukaryota</taxon>
        <taxon>Viridiplantae</taxon>
        <taxon>Streptophyta</taxon>
        <taxon>Embryophyta</taxon>
        <taxon>Tracheophyta</taxon>
        <taxon>Spermatophyta</taxon>
        <taxon>Magnoliopsida</taxon>
        <taxon>Trochodendrales</taxon>
        <taxon>Trochodendraceae</taxon>
        <taxon>Tetracentron</taxon>
    </lineage>
</organism>